<evidence type="ECO:0000256" key="1">
    <source>
        <dbReference type="ARBA" id="ARBA00004948"/>
    </source>
</evidence>
<dbReference type="PANTHER" id="PTHR20858">
    <property type="entry name" value="PHOSPHOMETHYLPYRIMIDINE KINASE"/>
    <property type="match status" value="1"/>
</dbReference>
<name>A0ABQ2PP22_9NEIS</name>
<dbReference type="PANTHER" id="PTHR20858:SF17">
    <property type="entry name" value="HYDROXYMETHYLPYRIMIDINE_PHOSPHOMETHYLPYRIMIDINE KINASE THI20-RELATED"/>
    <property type="match status" value="1"/>
</dbReference>
<feature type="domain" description="Pyridoxamine kinase/Phosphomethylpyrimidine kinase" evidence="3">
    <location>
        <begin position="12"/>
        <end position="259"/>
    </location>
</feature>
<keyword evidence="4" id="KW-0808">Transferase</keyword>
<dbReference type="RefSeq" id="WP_188696156.1">
    <property type="nucleotide sequence ID" value="NZ_BMLY01000006.1"/>
</dbReference>
<dbReference type="EC" id="2.7.1.49" evidence="2"/>
<keyword evidence="4" id="KW-0418">Kinase</keyword>
<dbReference type="InterPro" id="IPR004399">
    <property type="entry name" value="HMP/HMP-P_kinase_dom"/>
</dbReference>
<dbReference type="InterPro" id="IPR029056">
    <property type="entry name" value="Ribokinase-like"/>
</dbReference>
<evidence type="ECO:0000313" key="5">
    <source>
        <dbReference type="Proteomes" id="UP000621859"/>
    </source>
</evidence>
<protein>
    <recommendedName>
        <fullName evidence="2">hydroxymethylpyrimidine kinase</fullName>
        <ecNumber evidence="2">2.7.1.49</ecNumber>
    </recommendedName>
</protein>
<evidence type="ECO:0000256" key="2">
    <source>
        <dbReference type="ARBA" id="ARBA00012135"/>
    </source>
</evidence>
<dbReference type="Proteomes" id="UP000621859">
    <property type="component" value="Unassembled WGS sequence"/>
</dbReference>
<dbReference type="Gene3D" id="3.40.1190.20">
    <property type="match status" value="1"/>
</dbReference>
<dbReference type="NCBIfam" id="TIGR00097">
    <property type="entry name" value="HMP-P_kinase"/>
    <property type="match status" value="1"/>
</dbReference>
<dbReference type="SUPFAM" id="SSF53613">
    <property type="entry name" value="Ribokinase-like"/>
    <property type="match status" value="1"/>
</dbReference>
<gene>
    <name evidence="4" type="ORF">GCM10010971_31920</name>
</gene>
<keyword evidence="5" id="KW-1185">Reference proteome</keyword>
<dbReference type="Pfam" id="PF08543">
    <property type="entry name" value="Phos_pyr_kin"/>
    <property type="match status" value="1"/>
</dbReference>
<dbReference type="GO" id="GO:0016301">
    <property type="term" value="F:kinase activity"/>
    <property type="evidence" value="ECO:0007669"/>
    <property type="project" value="UniProtKB-KW"/>
</dbReference>
<comment type="caution">
    <text evidence="4">The sequence shown here is derived from an EMBL/GenBank/DDBJ whole genome shotgun (WGS) entry which is preliminary data.</text>
</comment>
<reference evidence="5" key="1">
    <citation type="journal article" date="2019" name="Int. J. Syst. Evol. Microbiol.">
        <title>The Global Catalogue of Microorganisms (GCM) 10K type strain sequencing project: providing services to taxonomists for standard genome sequencing and annotation.</title>
        <authorList>
            <consortium name="The Broad Institute Genomics Platform"/>
            <consortium name="The Broad Institute Genome Sequencing Center for Infectious Disease"/>
            <person name="Wu L."/>
            <person name="Ma J."/>
        </authorList>
    </citation>
    <scope>NUCLEOTIDE SEQUENCE [LARGE SCALE GENOMIC DNA]</scope>
    <source>
        <strain evidence="5">CGMCC 1.8860</strain>
    </source>
</reference>
<sequence length="265" mass="27485">MIAHALTIAGSDSGGGAGIQADLKTFSALGAYGMSVLTALTAQNTTGVSAVHPVPPEFVTAQIDAVFSDIRVDAVKLGMLATAPIIEAVAAGLARYEPAHVVLDTVMIAKGGHPLLASDAVSAIRERLLPLSSLITPNLPEAAALLECDVATTEDEMRNQGHALIAGGARAVLMKGGHLGGAESPDWLITAQSETRFANPRIATRNTHGTGCTLSAALAALRPQHDNWEDTVATARAWLQAALKAADQLDVGHGIGPVHHFHAWW</sequence>
<evidence type="ECO:0000259" key="3">
    <source>
        <dbReference type="Pfam" id="PF08543"/>
    </source>
</evidence>
<dbReference type="CDD" id="cd01169">
    <property type="entry name" value="HMPP_kinase"/>
    <property type="match status" value="1"/>
</dbReference>
<proteinExistence type="predicted"/>
<organism evidence="4 5">
    <name type="scientific">Silvimonas amylolytica</name>
    <dbReference type="NCBI Taxonomy" id="449663"/>
    <lineage>
        <taxon>Bacteria</taxon>
        <taxon>Pseudomonadati</taxon>
        <taxon>Pseudomonadota</taxon>
        <taxon>Betaproteobacteria</taxon>
        <taxon>Neisseriales</taxon>
        <taxon>Chitinibacteraceae</taxon>
        <taxon>Silvimonas</taxon>
    </lineage>
</organism>
<comment type="pathway">
    <text evidence="1">Cofactor biosynthesis; thiamine diphosphate biosynthesis.</text>
</comment>
<evidence type="ECO:0000313" key="4">
    <source>
        <dbReference type="EMBL" id="GGP27373.1"/>
    </source>
</evidence>
<dbReference type="EMBL" id="BMLY01000006">
    <property type="protein sequence ID" value="GGP27373.1"/>
    <property type="molecule type" value="Genomic_DNA"/>
</dbReference>
<dbReference type="InterPro" id="IPR013749">
    <property type="entry name" value="PM/HMP-P_kinase-1"/>
</dbReference>
<accession>A0ABQ2PP22</accession>